<dbReference type="OrthoDB" id="2063617at2"/>
<proteinExistence type="predicted"/>
<dbReference type="EMBL" id="MZGX01000014">
    <property type="protein sequence ID" value="OPX43825.1"/>
    <property type="molecule type" value="Genomic_DNA"/>
</dbReference>
<evidence type="ECO:0008006" key="3">
    <source>
        <dbReference type="Google" id="ProtNLM"/>
    </source>
</evidence>
<dbReference type="STRING" id="48256.CLHUN_23060"/>
<gene>
    <name evidence="1" type="ORF">CLHUN_23060</name>
</gene>
<dbReference type="InterPro" id="IPR049254">
    <property type="entry name" value="Phage_tail_terminator"/>
</dbReference>
<comment type="caution">
    <text evidence="1">The sequence shown here is derived from an EMBL/GenBank/DDBJ whole genome shotgun (WGS) entry which is preliminary data.</text>
</comment>
<evidence type="ECO:0000313" key="1">
    <source>
        <dbReference type="EMBL" id="OPX43825.1"/>
    </source>
</evidence>
<accession>A0A1V4SK56</accession>
<dbReference type="AlphaFoldDB" id="A0A1V4SK56"/>
<dbReference type="RefSeq" id="WP_080064740.1">
    <property type="nucleotide sequence ID" value="NZ_MZGX01000014.1"/>
</dbReference>
<protein>
    <recommendedName>
        <fullName evidence="3">Phage protein</fullName>
    </recommendedName>
</protein>
<dbReference type="Pfam" id="PF20765">
    <property type="entry name" value="Phage_tail_terminator_8"/>
    <property type="match status" value="1"/>
</dbReference>
<organism evidence="1 2">
    <name type="scientific">Ruminiclostridium hungatei</name>
    <name type="common">Clostridium hungatei</name>
    <dbReference type="NCBI Taxonomy" id="48256"/>
    <lineage>
        <taxon>Bacteria</taxon>
        <taxon>Bacillati</taxon>
        <taxon>Bacillota</taxon>
        <taxon>Clostridia</taxon>
        <taxon>Eubacteriales</taxon>
        <taxon>Oscillospiraceae</taxon>
        <taxon>Ruminiclostridium</taxon>
    </lineage>
</organism>
<evidence type="ECO:0000313" key="2">
    <source>
        <dbReference type="Proteomes" id="UP000191554"/>
    </source>
</evidence>
<dbReference type="Proteomes" id="UP000191554">
    <property type="component" value="Unassembled WGS sequence"/>
</dbReference>
<sequence length="142" mass="16279">MVNVFIDAIALKINAELGEGFTIYKEVQEQGFDLPCFFIFLNTSKQKKMIGKRYFREQQFVIEYHPGTGGKKAQINAMIPRLNTALEYVAAEGDMFTGSKMSCEVIGEVLHFYVNYNYHVYEPANALETMEDVELDSRLKVE</sequence>
<reference evidence="1 2" key="1">
    <citation type="submission" date="2017-03" db="EMBL/GenBank/DDBJ databases">
        <title>Genome sequence of Clostridium hungatei DSM 14427.</title>
        <authorList>
            <person name="Poehlein A."/>
            <person name="Daniel R."/>
        </authorList>
    </citation>
    <scope>NUCLEOTIDE SEQUENCE [LARGE SCALE GENOMIC DNA]</scope>
    <source>
        <strain evidence="1 2">DSM 14427</strain>
    </source>
</reference>
<keyword evidence="2" id="KW-1185">Reference proteome</keyword>
<name>A0A1V4SK56_RUMHU</name>